<name>A0A3D8SBU5_9HELO</name>
<keyword evidence="4" id="KW-0805">Transcription regulation</keyword>
<comment type="similarity">
    <text evidence="2">Belongs to the mitochondrion-specific ribosomal protein mL67 family.</text>
</comment>
<evidence type="ECO:0000313" key="10">
    <source>
        <dbReference type="EMBL" id="RDW83228.1"/>
    </source>
</evidence>
<comment type="subcellular location">
    <subcellularLocation>
        <location evidence="1">Mitochondrion</location>
    </subcellularLocation>
</comment>
<dbReference type="PANTHER" id="PTHR28184">
    <property type="entry name" value="MITOCHONDRIAL HOMOLOGOUS RECOMBINATION PROTEIN 1"/>
    <property type="match status" value="1"/>
</dbReference>
<dbReference type="AlphaFoldDB" id="A0A3D8SBU5"/>
<reference evidence="10 11" key="1">
    <citation type="journal article" date="2018" name="IMA Fungus">
        <title>IMA Genome-F 9: Draft genome sequence of Annulohypoxylon stygium, Aspergillus mulundensis, Berkeleyomyces basicola (syn. Thielaviopsis basicola), Ceratocystis smalleyi, two Cercospora beticola strains, Coleophoma cylindrospora, Fusarium fracticaudum, Phialophora cf. hyalina, and Morchella septimelata.</title>
        <authorList>
            <person name="Wingfield B.D."/>
            <person name="Bills G.F."/>
            <person name="Dong Y."/>
            <person name="Huang W."/>
            <person name="Nel W.J."/>
            <person name="Swalarsk-Parry B.S."/>
            <person name="Vaghefi N."/>
            <person name="Wilken P.M."/>
            <person name="An Z."/>
            <person name="de Beer Z.W."/>
            <person name="De Vos L."/>
            <person name="Chen L."/>
            <person name="Duong T.A."/>
            <person name="Gao Y."/>
            <person name="Hammerbacher A."/>
            <person name="Kikkert J.R."/>
            <person name="Li Y."/>
            <person name="Li H."/>
            <person name="Li K."/>
            <person name="Li Q."/>
            <person name="Liu X."/>
            <person name="Ma X."/>
            <person name="Naidoo K."/>
            <person name="Pethybridge S.J."/>
            <person name="Sun J."/>
            <person name="Steenkamp E.T."/>
            <person name="van der Nest M.A."/>
            <person name="van Wyk S."/>
            <person name="Wingfield M.J."/>
            <person name="Xiong C."/>
            <person name="Yue Q."/>
            <person name="Zhang X."/>
        </authorList>
    </citation>
    <scope>NUCLEOTIDE SEQUENCE [LARGE SCALE GENOMIC DNA]</scope>
    <source>
        <strain evidence="10 11">BP5796</strain>
    </source>
</reference>
<keyword evidence="7" id="KW-0687">Ribonucleoprotein</keyword>
<dbReference type="GO" id="GO:0003697">
    <property type="term" value="F:single-stranded DNA binding"/>
    <property type="evidence" value="ECO:0007669"/>
    <property type="project" value="InterPro"/>
</dbReference>
<evidence type="ECO:0000256" key="2">
    <source>
        <dbReference type="ARBA" id="ARBA00010741"/>
    </source>
</evidence>
<evidence type="ECO:0000256" key="7">
    <source>
        <dbReference type="ARBA" id="ARBA00023274"/>
    </source>
</evidence>
<evidence type="ECO:0000313" key="11">
    <source>
        <dbReference type="Proteomes" id="UP000256328"/>
    </source>
</evidence>
<protein>
    <recommendedName>
        <fullName evidence="8">Large ribosomal subunit protein mL67</fullName>
    </recommendedName>
</protein>
<evidence type="ECO:0000256" key="1">
    <source>
        <dbReference type="ARBA" id="ARBA00004173"/>
    </source>
</evidence>
<evidence type="ECO:0000256" key="6">
    <source>
        <dbReference type="ARBA" id="ARBA00023163"/>
    </source>
</evidence>
<dbReference type="GO" id="GO:0005739">
    <property type="term" value="C:mitochondrion"/>
    <property type="evidence" value="ECO:0007669"/>
    <property type="project" value="UniProtKB-SubCell"/>
</dbReference>
<keyword evidence="6" id="KW-0804">Transcription</keyword>
<dbReference type="PANTHER" id="PTHR28184:SF1">
    <property type="entry name" value="LARGE RIBOSOMAL SUBUNIT PROTEIN ML67"/>
    <property type="match status" value="1"/>
</dbReference>
<dbReference type="Pfam" id="PF12829">
    <property type="entry name" value="Mhr1"/>
    <property type="match status" value="1"/>
</dbReference>
<dbReference type="GO" id="GO:0003735">
    <property type="term" value="F:structural constituent of ribosome"/>
    <property type="evidence" value="ECO:0007669"/>
    <property type="project" value="TreeGrafter"/>
</dbReference>
<dbReference type="EMBL" id="PDLN01000006">
    <property type="protein sequence ID" value="RDW83228.1"/>
    <property type="molecule type" value="Genomic_DNA"/>
</dbReference>
<dbReference type="OrthoDB" id="5333655at2759"/>
<dbReference type="GO" id="GO:0000150">
    <property type="term" value="F:DNA strand exchange activity"/>
    <property type="evidence" value="ECO:0007669"/>
    <property type="project" value="InterPro"/>
</dbReference>
<dbReference type="Proteomes" id="UP000256328">
    <property type="component" value="Unassembled WGS sequence"/>
</dbReference>
<dbReference type="GO" id="GO:0005840">
    <property type="term" value="C:ribosome"/>
    <property type="evidence" value="ECO:0007669"/>
    <property type="project" value="UniProtKB-KW"/>
</dbReference>
<feature type="region of interest" description="Disordered" evidence="9">
    <location>
        <begin position="1"/>
        <end position="24"/>
    </location>
</feature>
<proteinExistence type="inferred from homology"/>
<evidence type="ECO:0000256" key="8">
    <source>
        <dbReference type="ARBA" id="ARBA00035185"/>
    </source>
</evidence>
<dbReference type="GO" id="GO:1990904">
    <property type="term" value="C:ribonucleoprotein complex"/>
    <property type="evidence" value="ECO:0007669"/>
    <property type="project" value="UniProtKB-KW"/>
</dbReference>
<sequence length="274" mass="30948">MAGGHRMVARRARDAGRRAIQSAESKAAHQARLAELPPRTQAAQLPRREHGKTIYVYNHLQTNQVVYSLSEAMKNNASLKQIPFNGKKTVPAALRKDHWIPLCKVEFPALPPAPVEHKRKQKASAQAQAPHSSPINTMGLQAFQKLREYKTRHELEWDPEVLGKDPETGYFLSKKVRQRKICDQKANAVADLAAVLREVSEGKEGLGEVVVEWSDVLDAEYAGEWSENVVHDTLEYAKNNRKYVIRRRFPVDEEGNELEADSEEIEALSKKIEA</sequence>
<accession>A0A3D8SBU5</accession>
<keyword evidence="11" id="KW-1185">Reference proteome</keyword>
<evidence type="ECO:0000256" key="4">
    <source>
        <dbReference type="ARBA" id="ARBA00023015"/>
    </source>
</evidence>
<gene>
    <name evidence="10" type="ORF">BP5796_04719</name>
</gene>
<comment type="caution">
    <text evidence="10">The sequence shown here is derived from an EMBL/GenBank/DDBJ whole genome shotgun (WGS) entry which is preliminary data.</text>
</comment>
<organism evidence="10 11">
    <name type="scientific">Coleophoma crateriformis</name>
    <dbReference type="NCBI Taxonomy" id="565419"/>
    <lineage>
        <taxon>Eukaryota</taxon>
        <taxon>Fungi</taxon>
        <taxon>Dikarya</taxon>
        <taxon>Ascomycota</taxon>
        <taxon>Pezizomycotina</taxon>
        <taxon>Leotiomycetes</taxon>
        <taxon>Helotiales</taxon>
        <taxon>Dermateaceae</taxon>
        <taxon>Coleophoma</taxon>
    </lineage>
</organism>
<keyword evidence="5" id="KW-0496">Mitochondrion</keyword>
<evidence type="ECO:0000256" key="3">
    <source>
        <dbReference type="ARBA" id="ARBA00022980"/>
    </source>
</evidence>
<keyword evidence="3" id="KW-0689">Ribosomal protein</keyword>
<dbReference type="InterPro" id="IPR024629">
    <property type="entry name" value="Ribosomal_mL67"/>
</dbReference>
<evidence type="ECO:0000256" key="5">
    <source>
        <dbReference type="ARBA" id="ARBA00023128"/>
    </source>
</evidence>
<evidence type="ECO:0000256" key="9">
    <source>
        <dbReference type="SAM" id="MobiDB-lite"/>
    </source>
</evidence>